<evidence type="ECO:0000256" key="1">
    <source>
        <dbReference type="SAM" id="Coils"/>
    </source>
</evidence>
<evidence type="ECO:0000313" key="2">
    <source>
        <dbReference type="EMBL" id="KAJ8306697.1"/>
    </source>
</evidence>
<accession>A0ABQ9EN54</accession>
<gene>
    <name evidence="2" type="ORF">KUTeg_015738</name>
</gene>
<reference evidence="2 3" key="1">
    <citation type="submission" date="2022-12" db="EMBL/GenBank/DDBJ databases">
        <title>Chromosome-level genome of Tegillarca granosa.</title>
        <authorList>
            <person name="Kim J."/>
        </authorList>
    </citation>
    <scope>NUCLEOTIDE SEQUENCE [LARGE SCALE GENOMIC DNA]</scope>
    <source>
        <strain evidence="2">Teg-2019</strain>
        <tissue evidence="2">Adductor muscle</tissue>
    </source>
</reference>
<proteinExistence type="predicted"/>
<keyword evidence="1" id="KW-0175">Coiled coil</keyword>
<dbReference type="EMBL" id="JARBDR010000811">
    <property type="protein sequence ID" value="KAJ8306697.1"/>
    <property type="molecule type" value="Genomic_DNA"/>
</dbReference>
<dbReference type="Proteomes" id="UP001217089">
    <property type="component" value="Unassembled WGS sequence"/>
</dbReference>
<feature type="coiled-coil region" evidence="1">
    <location>
        <begin position="59"/>
        <end position="93"/>
    </location>
</feature>
<evidence type="ECO:0000313" key="3">
    <source>
        <dbReference type="Proteomes" id="UP001217089"/>
    </source>
</evidence>
<sequence>MSNETICSIDSTGSVLPNSKRQRRLTDQKTFNNSTNFGNQASQLIAIMNSPKDTSKTIVDDFKIEINSLKKENQMLKSENDSLRVKVDDLEQYSRRNAIRAFSESAEENIDVFKQVSREIGIELTDTDIDRSHRTGKQITGRIRGTCCLDIIDLQIVDTDGFLATCRLNFRESRKQSTIVSVCIVQHFGSSYKVKDHLILYSTPKATDKVMNVHYNPRALDETG</sequence>
<name>A0ABQ9EN54_TEGGR</name>
<keyword evidence="3" id="KW-1185">Reference proteome</keyword>
<organism evidence="2 3">
    <name type="scientific">Tegillarca granosa</name>
    <name type="common">Malaysian cockle</name>
    <name type="synonym">Anadara granosa</name>
    <dbReference type="NCBI Taxonomy" id="220873"/>
    <lineage>
        <taxon>Eukaryota</taxon>
        <taxon>Metazoa</taxon>
        <taxon>Spiralia</taxon>
        <taxon>Lophotrochozoa</taxon>
        <taxon>Mollusca</taxon>
        <taxon>Bivalvia</taxon>
        <taxon>Autobranchia</taxon>
        <taxon>Pteriomorphia</taxon>
        <taxon>Arcoida</taxon>
        <taxon>Arcoidea</taxon>
        <taxon>Arcidae</taxon>
        <taxon>Tegillarca</taxon>
    </lineage>
</organism>
<protein>
    <submittedName>
        <fullName evidence="2">Uncharacterized protein</fullName>
    </submittedName>
</protein>
<comment type="caution">
    <text evidence="2">The sequence shown here is derived from an EMBL/GenBank/DDBJ whole genome shotgun (WGS) entry which is preliminary data.</text>
</comment>